<feature type="coiled-coil region" evidence="1">
    <location>
        <begin position="126"/>
        <end position="160"/>
    </location>
</feature>
<dbReference type="Proteomes" id="UP000253410">
    <property type="component" value="Unassembled WGS sequence"/>
</dbReference>
<keyword evidence="2" id="KW-0472">Membrane</keyword>
<dbReference type="RefSeq" id="WP_113614084.1">
    <property type="nucleotide sequence ID" value="NZ_QFFJ01000001.1"/>
</dbReference>
<evidence type="ECO:0000313" key="3">
    <source>
        <dbReference type="EMBL" id="RBL91486.1"/>
    </source>
</evidence>
<proteinExistence type="predicted"/>
<dbReference type="OrthoDB" id="6181406at2"/>
<gene>
    <name evidence="3" type="ORF">DF182_02415</name>
</gene>
<keyword evidence="2" id="KW-0812">Transmembrane</keyword>
<dbReference type="EMBL" id="QFFJ01000001">
    <property type="protein sequence ID" value="RBL91486.1"/>
    <property type="molecule type" value="Genomic_DNA"/>
</dbReference>
<evidence type="ECO:0000313" key="4">
    <source>
        <dbReference type="Proteomes" id="UP000253410"/>
    </source>
</evidence>
<feature type="transmembrane region" description="Helical" evidence="2">
    <location>
        <begin position="20"/>
        <end position="39"/>
    </location>
</feature>
<evidence type="ECO:0000256" key="2">
    <source>
        <dbReference type="SAM" id="Phobius"/>
    </source>
</evidence>
<keyword evidence="2" id="KW-1133">Transmembrane helix</keyword>
<feature type="transmembrane region" description="Helical" evidence="2">
    <location>
        <begin position="181"/>
        <end position="202"/>
    </location>
</feature>
<organism evidence="3 4">
    <name type="scientific">Chitinophaga flava</name>
    <dbReference type="NCBI Taxonomy" id="2259036"/>
    <lineage>
        <taxon>Bacteria</taxon>
        <taxon>Pseudomonadati</taxon>
        <taxon>Bacteroidota</taxon>
        <taxon>Chitinophagia</taxon>
        <taxon>Chitinophagales</taxon>
        <taxon>Chitinophagaceae</taxon>
        <taxon>Chitinophaga</taxon>
    </lineage>
</organism>
<reference evidence="3 4" key="1">
    <citation type="submission" date="2018-05" db="EMBL/GenBank/DDBJ databases">
        <title>Chitinophaga sp. K3CV102501T nov., isolated from isolated from a monsoon evergreen broad-leaved forest soil.</title>
        <authorList>
            <person name="Lv Y."/>
        </authorList>
    </citation>
    <scope>NUCLEOTIDE SEQUENCE [LARGE SCALE GENOMIC DNA]</scope>
    <source>
        <strain evidence="3 4">GDMCC 1.1325</strain>
    </source>
</reference>
<keyword evidence="4" id="KW-1185">Reference proteome</keyword>
<comment type="caution">
    <text evidence="3">The sequence shown here is derived from an EMBL/GenBank/DDBJ whole genome shotgun (WGS) entry which is preliminary data.</text>
</comment>
<name>A0A365XYM6_9BACT</name>
<sequence length="423" mass="48528">MMQSPLTWHFNIGDQKKAAWSTVLIALGILALILTGLILNVNLTLLMITMLVIFLGSIILTIKWMWRKETITLYHDRIESALYGVIYFSEIRKISSPWMASSTAIKLHLEKRKVSWAMLRSSRALIQNTLEEVSDFEKFLQELEQRLQLQEKKKPKTNDTHAAPVTQLHQINNTRRSHTGLIIGISAIFGLVFLIRACLPQFRHNSQIRSMKTASEQIFYERKKQIDQLVAQRLEKEGGAFLYTNDHAATIKLFPYIHTDNPLNIDLFEHLAAIKDMTAILANPDSAQLDIFIISGDSSIRRMRTDTTTRQFFLRTYDPSQHIQPSYLKPGDTTDINSYPVFDMSWNVVLRDTGNIVNAIRRSIPAVNVMFSQIRLRPAFYLYLTGKVKQGMNEVAFRDAVTALNQLLHQNKVDTSGFVFTRI</sequence>
<evidence type="ECO:0000256" key="1">
    <source>
        <dbReference type="SAM" id="Coils"/>
    </source>
</evidence>
<keyword evidence="1" id="KW-0175">Coiled coil</keyword>
<feature type="transmembrane region" description="Helical" evidence="2">
    <location>
        <begin position="45"/>
        <end position="66"/>
    </location>
</feature>
<dbReference type="AlphaFoldDB" id="A0A365XYM6"/>
<accession>A0A365XYM6</accession>
<protein>
    <submittedName>
        <fullName evidence="3">Uncharacterized protein</fullName>
    </submittedName>
</protein>